<evidence type="ECO:0000256" key="1">
    <source>
        <dbReference type="SAM" id="SignalP"/>
    </source>
</evidence>
<feature type="chain" id="PRO_5044011118" evidence="1">
    <location>
        <begin position="19"/>
        <end position="203"/>
    </location>
</feature>
<dbReference type="Proteomes" id="UP000762676">
    <property type="component" value="Unassembled WGS sequence"/>
</dbReference>
<reference evidence="2 3" key="1">
    <citation type="journal article" date="2021" name="Elife">
        <title>Chloroplast acquisition without the gene transfer in kleptoplastic sea slugs, Plakobranchus ocellatus.</title>
        <authorList>
            <person name="Maeda T."/>
            <person name="Takahashi S."/>
            <person name="Yoshida T."/>
            <person name="Shimamura S."/>
            <person name="Takaki Y."/>
            <person name="Nagai Y."/>
            <person name="Toyoda A."/>
            <person name="Suzuki Y."/>
            <person name="Arimoto A."/>
            <person name="Ishii H."/>
            <person name="Satoh N."/>
            <person name="Nishiyama T."/>
            <person name="Hasebe M."/>
            <person name="Maruyama T."/>
            <person name="Minagawa J."/>
            <person name="Obokata J."/>
            <person name="Shigenobu S."/>
        </authorList>
    </citation>
    <scope>NUCLEOTIDE SEQUENCE [LARGE SCALE GENOMIC DNA]</scope>
</reference>
<proteinExistence type="predicted"/>
<evidence type="ECO:0000313" key="2">
    <source>
        <dbReference type="EMBL" id="GFR58787.1"/>
    </source>
</evidence>
<sequence length="203" mass="23740">MAFLSLLLLTLVVCSGQAFMEDSHDLLVFCRDHMNIENCARTNADTSLSLYDIFDTMTTNVSSLEEMCQNQTVSSCIGPCILEFRATIFGYLQQVCAYLTWIRWEEECWTDQWALEARQCYRWIYPRHRTENPYHGLYPVPYRVYDRAVIARDCFPTASDTVADKCSFYQTWIFQKLLPQYFELHGYPEGFDHIPDQIGFPGI</sequence>
<gene>
    <name evidence="2" type="ORF">ElyMa_001777100</name>
</gene>
<comment type="caution">
    <text evidence="2">The sequence shown here is derived from an EMBL/GenBank/DDBJ whole genome shotgun (WGS) entry which is preliminary data.</text>
</comment>
<feature type="signal peptide" evidence="1">
    <location>
        <begin position="1"/>
        <end position="18"/>
    </location>
</feature>
<keyword evidence="3" id="KW-1185">Reference proteome</keyword>
<evidence type="ECO:0000313" key="3">
    <source>
        <dbReference type="Proteomes" id="UP000762676"/>
    </source>
</evidence>
<organism evidence="2 3">
    <name type="scientific">Elysia marginata</name>
    <dbReference type="NCBI Taxonomy" id="1093978"/>
    <lineage>
        <taxon>Eukaryota</taxon>
        <taxon>Metazoa</taxon>
        <taxon>Spiralia</taxon>
        <taxon>Lophotrochozoa</taxon>
        <taxon>Mollusca</taxon>
        <taxon>Gastropoda</taxon>
        <taxon>Heterobranchia</taxon>
        <taxon>Euthyneura</taxon>
        <taxon>Panpulmonata</taxon>
        <taxon>Sacoglossa</taxon>
        <taxon>Placobranchoidea</taxon>
        <taxon>Plakobranchidae</taxon>
        <taxon>Elysia</taxon>
    </lineage>
</organism>
<dbReference type="AlphaFoldDB" id="A0AAV4EDN2"/>
<name>A0AAV4EDN2_9GAST</name>
<keyword evidence="1" id="KW-0732">Signal</keyword>
<protein>
    <submittedName>
        <fullName evidence="2">Uncharacterized protein</fullName>
    </submittedName>
</protein>
<dbReference type="EMBL" id="BMAT01003620">
    <property type="protein sequence ID" value="GFR58787.1"/>
    <property type="molecule type" value="Genomic_DNA"/>
</dbReference>
<accession>A0AAV4EDN2</accession>